<feature type="signal peptide" evidence="2">
    <location>
        <begin position="1"/>
        <end position="23"/>
    </location>
</feature>
<reference evidence="3 4" key="1">
    <citation type="submission" date="2018-10" db="EMBL/GenBank/DDBJ databases">
        <authorList>
            <person name="Ekblom R."/>
            <person name="Jareborg N."/>
        </authorList>
    </citation>
    <scope>NUCLEOTIDE SEQUENCE [LARGE SCALE GENOMIC DNA]</scope>
    <source>
        <tissue evidence="3">Muscle</tissue>
    </source>
</reference>
<feature type="chain" id="PRO_5040765164" description="Secreted protein" evidence="2">
    <location>
        <begin position="24"/>
        <end position="80"/>
    </location>
</feature>
<protein>
    <recommendedName>
        <fullName evidence="5">Secreted protein</fullName>
    </recommendedName>
</protein>
<evidence type="ECO:0008006" key="5">
    <source>
        <dbReference type="Google" id="ProtNLM"/>
    </source>
</evidence>
<keyword evidence="4" id="KW-1185">Reference proteome</keyword>
<dbReference type="Proteomes" id="UP000269945">
    <property type="component" value="Unassembled WGS sequence"/>
</dbReference>
<evidence type="ECO:0000313" key="3">
    <source>
        <dbReference type="EMBL" id="VCW76186.1"/>
    </source>
</evidence>
<dbReference type="AlphaFoldDB" id="A0A9X9LLD0"/>
<evidence type="ECO:0000256" key="1">
    <source>
        <dbReference type="SAM" id="MobiDB-lite"/>
    </source>
</evidence>
<evidence type="ECO:0000256" key="2">
    <source>
        <dbReference type="SAM" id="SignalP"/>
    </source>
</evidence>
<dbReference type="EMBL" id="CYRY02007000">
    <property type="protein sequence ID" value="VCW76186.1"/>
    <property type="molecule type" value="Genomic_DNA"/>
</dbReference>
<evidence type="ECO:0000313" key="4">
    <source>
        <dbReference type="Proteomes" id="UP000269945"/>
    </source>
</evidence>
<feature type="region of interest" description="Disordered" evidence="1">
    <location>
        <begin position="33"/>
        <end position="53"/>
    </location>
</feature>
<organism evidence="3 4">
    <name type="scientific">Gulo gulo</name>
    <name type="common">Wolverine</name>
    <name type="synonym">Gluton</name>
    <dbReference type="NCBI Taxonomy" id="48420"/>
    <lineage>
        <taxon>Eukaryota</taxon>
        <taxon>Metazoa</taxon>
        <taxon>Chordata</taxon>
        <taxon>Craniata</taxon>
        <taxon>Vertebrata</taxon>
        <taxon>Euteleostomi</taxon>
        <taxon>Mammalia</taxon>
        <taxon>Eutheria</taxon>
        <taxon>Laurasiatheria</taxon>
        <taxon>Carnivora</taxon>
        <taxon>Caniformia</taxon>
        <taxon>Musteloidea</taxon>
        <taxon>Mustelidae</taxon>
        <taxon>Guloninae</taxon>
        <taxon>Gulo</taxon>
    </lineage>
</organism>
<name>A0A9X9LLD0_GULGU</name>
<sequence length="80" mass="9349">MLTWLRLPALCLKCSWRFPWVSAHPALRRWLQRGETGPQSRGERRWGPWEGTLGLPTRPANCYDASPRPMHITSERKTHV</sequence>
<keyword evidence="2" id="KW-0732">Signal</keyword>
<proteinExistence type="predicted"/>
<accession>A0A9X9LLD0</accession>
<gene>
    <name evidence="3" type="ORF">BN2614_LOCUS2</name>
</gene>
<comment type="caution">
    <text evidence="3">The sequence shown here is derived from an EMBL/GenBank/DDBJ whole genome shotgun (WGS) entry which is preliminary data.</text>
</comment>